<evidence type="ECO:0000313" key="1">
    <source>
        <dbReference type="EMBL" id="PPQ83310.1"/>
    </source>
</evidence>
<comment type="caution">
    <text evidence="1">The sequence shown here is derived from an EMBL/GenBank/DDBJ whole genome shotgun (WGS) entry which is preliminary data.</text>
</comment>
<dbReference type="Proteomes" id="UP000284706">
    <property type="component" value="Unassembled WGS sequence"/>
</dbReference>
<proteinExistence type="predicted"/>
<gene>
    <name evidence="1" type="ORF">CVT26_015054</name>
</gene>
<evidence type="ECO:0000313" key="2">
    <source>
        <dbReference type="Proteomes" id="UP000284706"/>
    </source>
</evidence>
<protein>
    <submittedName>
        <fullName evidence="1">Uncharacterized protein</fullName>
    </submittedName>
</protein>
<accession>A0A409WXQ1</accession>
<sequence length="79" mass="8777">MAVLCPRAPVVFVVDGTPHFGRFKRPIFEVNGNKRTILVGHRVLLADGSRVTVPKGKMKSMQYVLCPVVSDLPLTIWCL</sequence>
<dbReference type="InParanoid" id="A0A409WXQ1"/>
<dbReference type="EMBL" id="NHYE01004634">
    <property type="protein sequence ID" value="PPQ83310.1"/>
    <property type="molecule type" value="Genomic_DNA"/>
</dbReference>
<organism evidence="1 2">
    <name type="scientific">Gymnopilus dilepis</name>
    <dbReference type="NCBI Taxonomy" id="231916"/>
    <lineage>
        <taxon>Eukaryota</taxon>
        <taxon>Fungi</taxon>
        <taxon>Dikarya</taxon>
        <taxon>Basidiomycota</taxon>
        <taxon>Agaricomycotina</taxon>
        <taxon>Agaricomycetes</taxon>
        <taxon>Agaricomycetidae</taxon>
        <taxon>Agaricales</taxon>
        <taxon>Agaricineae</taxon>
        <taxon>Hymenogastraceae</taxon>
        <taxon>Gymnopilus</taxon>
    </lineage>
</organism>
<reference evidence="1 2" key="1">
    <citation type="journal article" date="2018" name="Evol. Lett.">
        <title>Horizontal gene cluster transfer increased hallucinogenic mushroom diversity.</title>
        <authorList>
            <person name="Reynolds H.T."/>
            <person name="Vijayakumar V."/>
            <person name="Gluck-Thaler E."/>
            <person name="Korotkin H.B."/>
            <person name="Matheny P.B."/>
            <person name="Slot J.C."/>
        </authorList>
    </citation>
    <scope>NUCLEOTIDE SEQUENCE [LARGE SCALE GENOMIC DNA]</scope>
    <source>
        <strain evidence="1 2">SRW20</strain>
    </source>
</reference>
<name>A0A409WXQ1_9AGAR</name>
<dbReference type="AlphaFoldDB" id="A0A409WXQ1"/>
<keyword evidence="2" id="KW-1185">Reference proteome</keyword>